<organism evidence="2 3">
    <name type="scientific">Cellulomonas edaphi</name>
    <dbReference type="NCBI Taxonomy" id="3053468"/>
    <lineage>
        <taxon>Bacteria</taxon>
        <taxon>Bacillati</taxon>
        <taxon>Actinomycetota</taxon>
        <taxon>Actinomycetes</taxon>
        <taxon>Micrococcales</taxon>
        <taxon>Cellulomonadaceae</taxon>
        <taxon>Cellulomonas</taxon>
    </lineage>
</organism>
<comment type="caution">
    <text evidence="2">The sequence shown here is derived from an EMBL/GenBank/DDBJ whole genome shotgun (WGS) entry which is preliminary data.</text>
</comment>
<dbReference type="RefSeq" id="WP_289447702.1">
    <property type="nucleotide sequence ID" value="NZ_JAUCGR010000003.1"/>
</dbReference>
<evidence type="ECO:0000256" key="1">
    <source>
        <dbReference type="SAM" id="MobiDB-lite"/>
    </source>
</evidence>
<dbReference type="Proteomes" id="UP001321453">
    <property type="component" value="Unassembled WGS sequence"/>
</dbReference>
<dbReference type="EMBL" id="JAUCGR010000003">
    <property type="protein sequence ID" value="MDM7832270.1"/>
    <property type="molecule type" value="Genomic_DNA"/>
</dbReference>
<sequence>MSDETTSQFDGDSHEAVDAAPSSRPSDADQPPQGPTQEDTQRKIYPTDPTGAEPA</sequence>
<evidence type="ECO:0000313" key="2">
    <source>
        <dbReference type="EMBL" id="MDM7832270.1"/>
    </source>
</evidence>
<accession>A0ABT7S9J1</accession>
<feature type="region of interest" description="Disordered" evidence="1">
    <location>
        <begin position="1"/>
        <end position="55"/>
    </location>
</feature>
<protein>
    <submittedName>
        <fullName evidence="2">Uncharacterized protein</fullName>
    </submittedName>
</protein>
<keyword evidence="3" id="KW-1185">Reference proteome</keyword>
<name>A0ABT7S9J1_9CELL</name>
<evidence type="ECO:0000313" key="3">
    <source>
        <dbReference type="Proteomes" id="UP001321453"/>
    </source>
</evidence>
<feature type="compositionally biased region" description="Polar residues" evidence="1">
    <location>
        <begin position="1"/>
        <end position="10"/>
    </location>
</feature>
<proteinExistence type="predicted"/>
<reference evidence="2 3" key="1">
    <citation type="submission" date="2023-06" db="EMBL/GenBank/DDBJ databases">
        <title>Cellulomonas sp. MW9 Whole genome sequence.</title>
        <authorList>
            <person name="Park S."/>
        </authorList>
    </citation>
    <scope>NUCLEOTIDE SEQUENCE [LARGE SCALE GENOMIC DNA]</scope>
    <source>
        <strain evidence="2 3">MW9</strain>
    </source>
</reference>
<gene>
    <name evidence="2" type="ORF">QRT05_13080</name>
</gene>